<dbReference type="AlphaFoldDB" id="D8S5U6"/>
<dbReference type="Gramene" id="EFJ20120">
    <property type="protein sequence ID" value="EFJ20120"/>
    <property type="gene ID" value="SELMODRAFT_418478"/>
</dbReference>
<dbReference type="InParanoid" id="D8S5U6"/>
<dbReference type="HOGENOM" id="CLU_861658_0_0_1"/>
<dbReference type="KEGG" id="smo:SELMODRAFT_418478"/>
<sequence length="323" mass="35493">MTETKSEDSEQLKNAKETARSCVEELVEHQILVQIPSVDSRERLAMEANPKKKLRLECDKFMVNGPFNAAKLSTWKGLSSLPDSVKQSCGPISSATWRLRRKCLQVLAFSCNRVSARSLPVCVSGHTARQMPVAVKSSFGGMGAASTKQSIIICKRGNNWYLPTSSSKWNIPSVLQISTPEEDFTAAGICLAVRPETQTGKLFAETRLQLKESAASSTWGALTSYIKMLFKKSRHMNQLSASEIRRYYMNETLKKNYIQTASLSISSLSEINSKGDKGKVGALTVQPTACRSSSAGEECWTWAAISRKLSSGNVPGSQHKMLV</sequence>
<keyword evidence="2" id="KW-1185">Reference proteome</keyword>
<reference evidence="1 2" key="1">
    <citation type="journal article" date="2011" name="Science">
        <title>The Selaginella genome identifies genetic changes associated with the evolution of vascular plants.</title>
        <authorList>
            <person name="Banks J.A."/>
            <person name="Nishiyama T."/>
            <person name="Hasebe M."/>
            <person name="Bowman J.L."/>
            <person name="Gribskov M."/>
            <person name="dePamphilis C."/>
            <person name="Albert V.A."/>
            <person name="Aono N."/>
            <person name="Aoyama T."/>
            <person name="Ambrose B.A."/>
            <person name="Ashton N.W."/>
            <person name="Axtell M.J."/>
            <person name="Barker E."/>
            <person name="Barker M.S."/>
            <person name="Bennetzen J.L."/>
            <person name="Bonawitz N.D."/>
            <person name="Chapple C."/>
            <person name="Cheng C."/>
            <person name="Correa L.G."/>
            <person name="Dacre M."/>
            <person name="DeBarry J."/>
            <person name="Dreyer I."/>
            <person name="Elias M."/>
            <person name="Engstrom E.M."/>
            <person name="Estelle M."/>
            <person name="Feng L."/>
            <person name="Finet C."/>
            <person name="Floyd S.K."/>
            <person name="Frommer W.B."/>
            <person name="Fujita T."/>
            <person name="Gramzow L."/>
            <person name="Gutensohn M."/>
            <person name="Harholt J."/>
            <person name="Hattori M."/>
            <person name="Heyl A."/>
            <person name="Hirai T."/>
            <person name="Hiwatashi Y."/>
            <person name="Ishikawa M."/>
            <person name="Iwata M."/>
            <person name="Karol K.G."/>
            <person name="Koehler B."/>
            <person name="Kolukisaoglu U."/>
            <person name="Kubo M."/>
            <person name="Kurata T."/>
            <person name="Lalonde S."/>
            <person name="Li K."/>
            <person name="Li Y."/>
            <person name="Litt A."/>
            <person name="Lyons E."/>
            <person name="Manning G."/>
            <person name="Maruyama T."/>
            <person name="Michael T.P."/>
            <person name="Mikami K."/>
            <person name="Miyazaki S."/>
            <person name="Morinaga S."/>
            <person name="Murata T."/>
            <person name="Mueller-Roeber B."/>
            <person name="Nelson D.R."/>
            <person name="Obara M."/>
            <person name="Oguri Y."/>
            <person name="Olmstead R.G."/>
            <person name="Onodera N."/>
            <person name="Petersen B.L."/>
            <person name="Pils B."/>
            <person name="Prigge M."/>
            <person name="Rensing S.A."/>
            <person name="Riano-Pachon D.M."/>
            <person name="Roberts A.W."/>
            <person name="Sato Y."/>
            <person name="Scheller H.V."/>
            <person name="Schulz B."/>
            <person name="Schulz C."/>
            <person name="Shakirov E.V."/>
            <person name="Shibagaki N."/>
            <person name="Shinohara N."/>
            <person name="Shippen D.E."/>
            <person name="Soerensen I."/>
            <person name="Sotooka R."/>
            <person name="Sugimoto N."/>
            <person name="Sugita M."/>
            <person name="Sumikawa N."/>
            <person name="Tanurdzic M."/>
            <person name="Theissen G."/>
            <person name="Ulvskov P."/>
            <person name="Wakazuki S."/>
            <person name="Weng J.K."/>
            <person name="Willats W.W."/>
            <person name="Wipf D."/>
            <person name="Wolf P.G."/>
            <person name="Yang L."/>
            <person name="Zimmer A.D."/>
            <person name="Zhu Q."/>
            <person name="Mitros T."/>
            <person name="Hellsten U."/>
            <person name="Loque D."/>
            <person name="Otillar R."/>
            <person name="Salamov A."/>
            <person name="Schmutz J."/>
            <person name="Shapiro H."/>
            <person name="Lindquist E."/>
            <person name="Lucas S."/>
            <person name="Rokhsar D."/>
            <person name="Grigoriev I.V."/>
        </authorList>
    </citation>
    <scope>NUCLEOTIDE SEQUENCE [LARGE SCALE GENOMIC DNA]</scope>
</reference>
<accession>D8S5U6</accession>
<name>D8S5U6_SELML</name>
<organism evidence="2">
    <name type="scientific">Selaginella moellendorffii</name>
    <name type="common">Spikemoss</name>
    <dbReference type="NCBI Taxonomy" id="88036"/>
    <lineage>
        <taxon>Eukaryota</taxon>
        <taxon>Viridiplantae</taxon>
        <taxon>Streptophyta</taxon>
        <taxon>Embryophyta</taxon>
        <taxon>Tracheophyta</taxon>
        <taxon>Lycopodiopsida</taxon>
        <taxon>Selaginellales</taxon>
        <taxon>Selaginellaceae</taxon>
        <taxon>Selaginella</taxon>
    </lineage>
</organism>
<dbReference type="Proteomes" id="UP000001514">
    <property type="component" value="Unassembled WGS sequence"/>
</dbReference>
<gene>
    <name evidence="1" type="ORF">SELMODRAFT_418478</name>
</gene>
<dbReference type="EMBL" id="GL377603">
    <property type="protein sequence ID" value="EFJ20120.1"/>
    <property type="molecule type" value="Genomic_DNA"/>
</dbReference>
<evidence type="ECO:0000313" key="2">
    <source>
        <dbReference type="Proteomes" id="UP000001514"/>
    </source>
</evidence>
<protein>
    <submittedName>
        <fullName evidence="1">Uncharacterized protein</fullName>
    </submittedName>
</protein>
<evidence type="ECO:0000313" key="1">
    <source>
        <dbReference type="EMBL" id="EFJ20120.1"/>
    </source>
</evidence>
<proteinExistence type="predicted"/>